<dbReference type="EMBL" id="SNRY01000346">
    <property type="protein sequence ID" value="KAA6342076.1"/>
    <property type="molecule type" value="Genomic_DNA"/>
</dbReference>
<reference evidence="1" key="1">
    <citation type="submission" date="2019-03" db="EMBL/GenBank/DDBJ databases">
        <title>Single cell metagenomics reveals metabolic interactions within the superorganism composed of flagellate Streblomastix strix and complex community of Bacteroidetes bacteria on its surface.</title>
        <authorList>
            <person name="Treitli S.C."/>
            <person name="Kolisko M."/>
            <person name="Husnik F."/>
            <person name="Keeling P."/>
            <person name="Hampl V."/>
        </authorList>
    </citation>
    <scope>NUCLEOTIDE SEQUENCE</scope>
    <source>
        <strain evidence="1">STM</strain>
    </source>
</reference>
<proteinExistence type="predicted"/>
<dbReference type="CDD" id="cd13120">
    <property type="entry name" value="BF2867_like_N"/>
    <property type="match status" value="1"/>
</dbReference>
<dbReference type="CDD" id="cd13121">
    <property type="entry name" value="BF2867_like_C"/>
    <property type="match status" value="1"/>
</dbReference>
<dbReference type="Gene3D" id="2.60.40.2630">
    <property type="match status" value="1"/>
</dbReference>
<sequence>MKSTKFFVGATLAFALATTTLFSSCSNDEVVNNSDRVAVKFASTGVSAQTRIDGVNWIGNDDHIGIYMVQNGSSSVSENAANIEYIANTSGSSTDFSPFDPAQTICYPVDISNKVDFIAYYPYLASVAEEGKYSVDVSNQEGDINLLWAKVDNDAAGYDKTSGNVTLLFTHQLAKLHLTVVGDIGVGSLSGLIVSINGINTEADFDVMTGTWDTGNSPNSISPKEIDNGENYEYEAILLPIETLDTSHTVTFTIASGVYTWELFSNIAKLEAGKKYDYTVTLTKREISILGSIADWTSEGTGTGEAY</sequence>
<evidence type="ECO:0000313" key="1">
    <source>
        <dbReference type="EMBL" id="KAA6342076.1"/>
    </source>
</evidence>
<dbReference type="Gene3D" id="2.60.40.2620">
    <property type="entry name" value="Fimbrillin-like"/>
    <property type="match status" value="1"/>
</dbReference>
<dbReference type="AlphaFoldDB" id="A0A5J4S7H1"/>
<accession>A0A5J4S7H1</accession>
<protein>
    <recommendedName>
        <fullName evidence="2">Fimbrillin family protein</fullName>
    </recommendedName>
</protein>
<evidence type="ECO:0008006" key="2">
    <source>
        <dbReference type="Google" id="ProtNLM"/>
    </source>
</evidence>
<organism evidence="1">
    <name type="scientific">termite gut metagenome</name>
    <dbReference type="NCBI Taxonomy" id="433724"/>
    <lineage>
        <taxon>unclassified sequences</taxon>
        <taxon>metagenomes</taxon>
        <taxon>organismal metagenomes</taxon>
    </lineage>
</organism>
<dbReference type="InterPro" id="IPR042278">
    <property type="entry name" value="Mfa-like_1_N"/>
</dbReference>
<comment type="caution">
    <text evidence="1">The sequence shown here is derived from an EMBL/GenBank/DDBJ whole genome shotgun (WGS) entry which is preliminary data.</text>
</comment>
<dbReference type="Pfam" id="PF13149">
    <property type="entry name" value="Mfa_like_1"/>
    <property type="match status" value="1"/>
</dbReference>
<name>A0A5J4S7H1_9ZZZZ</name>
<dbReference type="InterPro" id="IPR025049">
    <property type="entry name" value="Mfa-like_1"/>
</dbReference>
<gene>
    <name evidence="1" type="ORF">EZS27_010140</name>
</gene>
<dbReference type="PROSITE" id="PS51257">
    <property type="entry name" value="PROKAR_LIPOPROTEIN"/>
    <property type="match status" value="1"/>
</dbReference>